<reference evidence="3" key="1">
    <citation type="submission" date="2023-08" db="EMBL/GenBank/DDBJ databases">
        <title>Black Yeasts Isolated from many extreme environments.</title>
        <authorList>
            <person name="Coleine C."/>
            <person name="Stajich J.E."/>
            <person name="Selbmann L."/>
        </authorList>
    </citation>
    <scope>NUCLEOTIDE SEQUENCE</scope>
    <source>
        <strain evidence="3">CCFEE 5401</strain>
    </source>
</reference>
<organism evidence="3 4">
    <name type="scientific">Meristemomyces frigidus</name>
    <dbReference type="NCBI Taxonomy" id="1508187"/>
    <lineage>
        <taxon>Eukaryota</taxon>
        <taxon>Fungi</taxon>
        <taxon>Dikarya</taxon>
        <taxon>Ascomycota</taxon>
        <taxon>Pezizomycotina</taxon>
        <taxon>Dothideomycetes</taxon>
        <taxon>Dothideomycetidae</taxon>
        <taxon>Mycosphaerellales</taxon>
        <taxon>Teratosphaeriaceae</taxon>
        <taxon>Meristemomyces</taxon>
    </lineage>
</organism>
<feature type="compositionally biased region" description="Polar residues" evidence="1">
    <location>
        <begin position="21"/>
        <end position="40"/>
    </location>
</feature>
<evidence type="ECO:0000313" key="4">
    <source>
        <dbReference type="Proteomes" id="UP001310890"/>
    </source>
</evidence>
<protein>
    <recommendedName>
        <fullName evidence="2">SMP domain-containing protein</fullName>
    </recommendedName>
</protein>
<dbReference type="Proteomes" id="UP001310890">
    <property type="component" value="Unassembled WGS sequence"/>
</dbReference>
<comment type="caution">
    <text evidence="3">The sequence shown here is derived from an EMBL/GenBank/DDBJ whole genome shotgun (WGS) entry which is preliminary data.</text>
</comment>
<feature type="region of interest" description="Disordered" evidence="1">
    <location>
        <begin position="1"/>
        <end position="59"/>
    </location>
</feature>
<evidence type="ECO:0000256" key="1">
    <source>
        <dbReference type="SAM" id="MobiDB-lite"/>
    </source>
</evidence>
<proteinExistence type="predicted"/>
<accession>A0AAN7YTL4</accession>
<dbReference type="Pfam" id="PF04927">
    <property type="entry name" value="SMP"/>
    <property type="match status" value="1"/>
</dbReference>
<evidence type="ECO:0000259" key="2">
    <source>
        <dbReference type="Pfam" id="PF04927"/>
    </source>
</evidence>
<name>A0AAN7YTL4_9PEZI</name>
<dbReference type="InterPro" id="IPR007011">
    <property type="entry name" value="LEA_SMP_dom"/>
</dbReference>
<feature type="compositionally biased region" description="Low complexity" evidence="1">
    <location>
        <begin position="102"/>
        <end position="117"/>
    </location>
</feature>
<feature type="region of interest" description="Disordered" evidence="1">
    <location>
        <begin position="74"/>
        <end position="184"/>
    </location>
</feature>
<feature type="compositionally biased region" description="Polar residues" evidence="1">
    <location>
        <begin position="159"/>
        <end position="184"/>
    </location>
</feature>
<dbReference type="EMBL" id="JAVRRL010000004">
    <property type="protein sequence ID" value="KAK5117691.1"/>
    <property type="molecule type" value="Genomic_DNA"/>
</dbReference>
<feature type="compositionally biased region" description="Basic and acidic residues" evidence="1">
    <location>
        <begin position="142"/>
        <end position="157"/>
    </location>
</feature>
<gene>
    <name evidence="3" type="ORF">LTR62_005114</name>
</gene>
<evidence type="ECO:0000313" key="3">
    <source>
        <dbReference type="EMBL" id="KAK5117691.1"/>
    </source>
</evidence>
<dbReference type="AlphaFoldDB" id="A0AAN7YTL4"/>
<feature type="domain" description="SMP" evidence="2">
    <location>
        <begin position="141"/>
        <end position="180"/>
    </location>
</feature>
<sequence length="184" mass="18980">MTSPAGQAMSEAARREGGPTKGSTSAQMQSEVGKQQNFEQAVQEVGSKMENAPEQVTQADAAYLHSREAKVLGRANPPAGSITSEAEALAAANEGHTDQGKTNTGTTASSASAANQAARDRLSNFEQASAKVGQKMASKPESVTKEDGDLLHSREQRAFGTTSKGGVASQAQSLASENQQKGTA</sequence>